<comment type="caution">
    <text evidence="2">The sequence shown here is derived from an EMBL/GenBank/DDBJ whole genome shotgun (WGS) entry which is preliminary data.</text>
</comment>
<reference evidence="2 3" key="1">
    <citation type="submission" date="2019-12" db="EMBL/GenBank/DDBJ databases">
        <title>Chromosome-level assembly of the Caenorhabditis remanei genome.</title>
        <authorList>
            <person name="Teterina A.A."/>
            <person name="Willis J.H."/>
            <person name="Phillips P.C."/>
        </authorList>
    </citation>
    <scope>NUCLEOTIDE SEQUENCE [LARGE SCALE GENOMIC DNA]</scope>
    <source>
        <strain evidence="2 3">PX506</strain>
        <tissue evidence="2">Whole organism</tissue>
    </source>
</reference>
<evidence type="ECO:0000313" key="2">
    <source>
        <dbReference type="EMBL" id="KAF1752874.1"/>
    </source>
</evidence>
<feature type="compositionally biased region" description="Basic and acidic residues" evidence="1">
    <location>
        <begin position="89"/>
        <end position="103"/>
    </location>
</feature>
<evidence type="ECO:0000256" key="1">
    <source>
        <dbReference type="SAM" id="MobiDB-lite"/>
    </source>
</evidence>
<dbReference type="CTD" id="9839508"/>
<proteinExistence type="predicted"/>
<dbReference type="Proteomes" id="UP000483820">
    <property type="component" value="Chromosome V"/>
</dbReference>
<sequence>MSSREDIMVDLLILELEYNPKTDELENKKSVENDYINLMASALGSEKARVGNDWKQPQSSQYHCNGTSLHPSVHFSESIINQSLQFQAKMEKKQPAPEKRAKEGSPSAPATNPQSNVPNSEVARSLNEILNSLLSEDEKTALEALTSHFKRL</sequence>
<feature type="compositionally biased region" description="Polar residues" evidence="1">
    <location>
        <begin position="108"/>
        <end position="119"/>
    </location>
</feature>
<gene>
    <name evidence="2" type="ORF">GCK72_019429</name>
</gene>
<name>A0A6A5GDR8_CAERE</name>
<dbReference type="RefSeq" id="XP_053581932.1">
    <property type="nucleotide sequence ID" value="XM_053733019.1"/>
</dbReference>
<accession>A0A6A5GDR8</accession>
<dbReference type="AlphaFoldDB" id="A0A6A5GDR8"/>
<protein>
    <submittedName>
        <fullName evidence="2">Uncharacterized protein</fullName>
    </submittedName>
</protein>
<dbReference type="GeneID" id="9839508"/>
<dbReference type="EMBL" id="WUAV01000005">
    <property type="protein sequence ID" value="KAF1752874.1"/>
    <property type="molecule type" value="Genomic_DNA"/>
</dbReference>
<dbReference type="KEGG" id="crq:GCK72_019429"/>
<evidence type="ECO:0000313" key="3">
    <source>
        <dbReference type="Proteomes" id="UP000483820"/>
    </source>
</evidence>
<organism evidence="2 3">
    <name type="scientific">Caenorhabditis remanei</name>
    <name type="common">Caenorhabditis vulgaris</name>
    <dbReference type="NCBI Taxonomy" id="31234"/>
    <lineage>
        <taxon>Eukaryota</taxon>
        <taxon>Metazoa</taxon>
        <taxon>Ecdysozoa</taxon>
        <taxon>Nematoda</taxon>
        <taxon>Chromadorea</taxon>
        <taxon>Rhabditida</taxon>
        <taxon>Rhabditina</taxon>
        <taxon>Rhabditomorpha</taxon>
        <taxon>Rhabditoidea</taxon>
        <taxon>Rhabditidae</taxon>
        <taxon>Peloderinae</taxon>
        <taxon>Caenorhabditis</taxon>
    </lineage>
</organism>
<feature type="region of interest" description="Disordered" evidence="1">
    <location>
        <begin position="87"/>
        <end position="123"/>
    </location>
</feature>